<protein>
    <submittedName>
        <fullName evidence="1">Uncharacterized protein</fullName>
    </submittedName>
</protein>
<dbReference type="AlphaFoldDB" id="A0A8X7V8P9"/>
<gene>
    <name evidence="1" type="ORF">Bca52824_033632</name>
</gene>
<keyword evidence="2" id="KW-1185">Reference proteome</keyword>
<dbReference type="EMBL" id="JAAMPC010000007">
    <property type="protein sequence ID" value="KAG2304981.1"/>
    <property type="molecule type" value="Genomic_DNA"/>
</dbReference>
<sequence>MIEENKSYSSLLVMVRETYKFVQLLLPTEPLLLTYEFSNWIKEPGDYTTLPVEIKQDGDIELFMSVRSDCVWLEIYVTFDERDVDLYIRQREEEDGINNEENQGSDSKLLPWKDKFYI</sequence>
<proteinExistence type="predicted"/>
<organism evidence="1 2">
    <name type="scientific">Brassica carinata</name>
    <name type="common">Ethiopian mustard</name>
    <name type="synonym">Abyssinian cabbage</name>
    <dbReference type="NCBI Taxonomy" id="52824"/>
    <lineage>
        <taxon>Eukaryota</taxon>
        <taxon>Viridiplantae</taxon>
        <taxon>Streptophyta</taxon>
        <taxon>Embryophyta</taxon>
        <taxon>Tracheophyta</taxon>
        <taxon>Spermatophyta</taxon>
        <taxon>Magnoliopsida</taxon>
        <taxon>eudicotyledons</taxon>
        <taxon>Gunneridae</taxon>
        <taxon>Pentapetalae</taxon>
        <taxon>rosids</taxon>
        <taxon>malvids</taxon>
        <taxon>Brassicales</taxon>
        <taxon>Brassicaceae</taxon>
        <taxon>Brassiceae</taxon>
        <taxon>Brassica</taxon>
    </lineage>
</organism>
<reference evidence="1 2" key="1">
    <citation type="submission" date="2020-02" db="EMBL/GenBank/DDBJ databases">
        <authorList>
            <person name="Ma Q."/>
            <person name="Huang Y."/>
            <person name="Song X."/>
            <person name="Pei D."/>
        </authorList>
    </citation>
    <scope>NUCLEOTIDE SEQUENCE [LARGE SCALE GENOMIC DNA]</scope>
    <source>
        <strain evidence="1">Sxm20200214</strain>
        <tissue evidence="1">Leaf</tissue>
    </source>
</reference>
<dbReference type="Proteomes" id="UP000886595">
    <property type="component" value="Unassembled WGS sequence"/>
</dbReference>
<name>A0A8X7V8P9_BRACI</name>
<dbReference type="OrthoDB" id="10444965at2759"/>
<evidence type="ECO:0000313" key="1">
    <source>
        <dbReference type="EMBL" id="KAG2304981.1"/>
    </source>
</evidence>
<evidence type="ECO:0000313" key="2">
    <source>
        <dbReference type="Proteomes" id="UP000886595"/>
    </source>
</evidence>
<accession>A0A8X7V8P9</accession>
<comment type="caution">
    <text evidence="1">The sequence shown here is derived from an EMBL/GenBank/DDBJ whole genome shotgun (WGS) entry which is preliminary data.</text>
</comment>